<feature type="chain" id="PRO_5043953123" description="DUF1573 domain-containing protein" evidence="2">
    <location>
        <begin position="22"/>
        <end position="169"/>
    </location>
</feature>
<reference evidence="3 4" key="1">
    <citation type="submission" date="2021-12" db="EMBL/GenBank/DDBJ databases">
        <title>Genome sequencing of bacteria with rrn-lacking chromosome and rrn-plasmid.</title>
        <authorList>
            <person name="Anda M."/>
            <person name="Iwasaki W."/>
        </authorList>
    </citation>
    <scope>NUCLEOTIDE SEQUENCE [LARGE SCALE GENOMIC DNA]</scope>
    <source>
        <strain evidence="3 4">DSM 100852</strain>
    </source>
</reference>
<dbReference type="InterPro" id="IPR011467">
    <property type="entry name" value="DUF1573"/>
</dbReference>
<dbReference type="Gene3D" id="2.60.40.10">
    <property type="entry name" value="Immunoglobulins"/>
    <property type="match status" value="1"/>
</dbReference>
<keyword evidence="2" id="KW-0732">Signal</keyword>
<protein>
    <recommendedName>
        <fullName evidence="5">DUF1573 domain-containing protein</fullName>
    </recommendedName>
</protein>
<keyword evidence="4" id="KW-1185">Reference proteome</keyword>
<accession>A0AAU9CMA9</accession>
<proteinExistence type="predicted"/>
<dbReference type="EMBL" id="AP025314">
    <property type="protein sequence ID" value="BDD10475.1"/>
    <property type="molecule type" value="Genomic_DNA"/>
</dbReference>
<evidence type="ECO:0000313" key="4">
    <source>
        <dbReference type="Proteomes" id="UP001348817"/>
    </source>
</evidence>
<feature type="region of interest" description="Disordered" evidence="1">
    <location>
        <begin position="23"/>
        <end position="45"/>
    </location>
</feature>
<dbReference type="KEGG" id="fax:FUAX_29070"/>
<organism evidence="3 4">
    <name type="scientific">Fulvitalea axinellae</name>
    <dbReference type="NCBI Taxonomy" id="1182444"/>
    <lineage>
        <taxon>Bacteria</taxon>
        <taxon>Pseudomonadati</taxon>
        <taxon>Bacteroidota</taxon>
        <taxon>Cytophagia</taxon>
        <taxon>Cytophagales</taxon>
        <taxon>Persicobacteraceae</taxon>
        <taxon>Fulvitalea</taxon>
    </lineage>
</organism>
<dbReference type="PROSITE" id="PS51257">
    <property type="entry name" value="PROKAR_LIPOPROTEIN"/>
    <property type="match status" value="1"/>
</dbReference>
<evidence type="ECO:0000313" key="3">
    <source>
        <dbReference type="EMBL" id="BDD10475.1"/>
    </source>
</evidence>
<gene>
    <name evidence="3" type="ORF">FUAX_29070</name>
</gene>
<dbReference type="AlphaFoldDB" id="A0AAU9CMA9"/>
<feature type="compositionally biased region" description="Polar residues" evidence="1">
    <location>
        <begin position="23"/>
        <end position="36"/>
    </location>
</feature>
<dbReference type="PANTHER" id="PTHR37833">
    <property type="entry name" value="LIPOPROTEIN-RELATED"/>
    <property type="match status" value="1"/>
</dbReference>
<evidence type="ECO:0008006" key="5">
    <source>
        <dbReference type="Google" id="ProtNLM"/>
    </source>
</evidence>
<evidence type="ECO:0000256" key="1">
    <source>
        <dbReference type="SAM" id="MobiDB-lite"/>
    </source>
</evidence>
<feature type="signal peptide" evidence="2">
    <location>
        <begin position="1"/>
        <end position="21"/>
    </location>
</feature>
<name>A0AAU9CMA9_9BACT</name>
<evidence type="ECO:0000256" key="2">
    <source>
        <dbReference type="SAM" id="SignalP"/>
    </source>
</evidence>
<dbReference type="RefSeq" id="WP_338392029.1">
    <property type="nucleotide sequence ID" value="NZ_AP025314.1"/>
</dbReference>
<sequence>MKTLIANALGIVALATVTACSGTKSENTSQTTTEAAHSTKPATELTEAKKPNAKEAPKFQFEQTEYKFGEVKQGAVVTHVFKFKNTGKSALVIQNIGTSCGCTTPSYSKEPIAPGKSGEITVKFDTKGKRGQQSKSIRITANTIPATTVLRLLGAVDPGPDLSNGPVKQ</sequence>
<dbReference type="PANTHER" id="PTHR37833:SF1">
    <property type="entry name" value="SIGNAL PEPTIDE PROTEIN"/>
    <property type="match status" value="1"/>
</dbReference>
<dbReference type="Proteomes" id="UP001348817">
    <property type="component" value="Chromosome"/>
</dbReference>
<dbReference type="Pfam" id="PF07610">
    <property type="entry name" value="DUF1573"/>
    <property type="match status" value="1"/>
</dbReference>
<dbReference type="InterPro" id="IPR013783">
    <property type="entry name" value="Ig-like_fold"/>
</dbReference>